<dbReference type="EMBL" id="GEFH01000829">
    <property type="protein sequence ID" value="JAP67752.1"/>
    <property type="molecule type" value="mRNA"/>
</dbReference>
<reference evidence="2" key="1">
    <citation type="journal article" date="2017" name="Ticks Tick Borne Dis.">
        <title>An insight into the sialome of Hyalomma excavatum.</title>
        <authorList>
            <person name="Ribeiro J.M."/>
            <person name="Slovak M."/>
            <person name="Francischetti I.M."/>
        </authorList>
    </citation>
    <scope>NUCLEOTIDE SEQUENCE</scope>
    <source>
        <strain evidence="2">Samish</strain>
        <tissue evidence="2">Salivary glands</tissue>
    </source>
</reference>
<name>A0A131XN50_9ACAR</name>
<feature type="chain" id="PRO_5007283946" evidence="1">
    <location>
        <begin position="25"/>
        <end position="197"/>
    </location>
</feature>
<protein>
    <submittedName>
        <fullName evidence="2">Putative lipocalin-3 1</fullName>
    </submittedName>
</protein>
<dbReference type="AlphaFoldDB" id="A0A131XN50"/>
<evidence type="ECO:0000313" key="2">
    <source>
        <dbReference type="EMBL" id="JAP67752.1"/>
    </source>
</evidence>
<dbReference type="SUPFAM" id="SSF50814">
    <property type="entry name" value="Lipocalins"/>
    <property type="match status" value="1"/>
</dbReference>
<accession>A0A131XN50</accession>
<sequence>MKTMASKTLLALLQLSTLLGIVISEIHVHMDPNAKLYDIKMFMNTTEPIWTYNTTLTSDNIKCRVDKMFNISDTAVNFNRSMIYKGNKTGYPVEGTFFPYNTSDPNAILFGEPGGLKEGYELMIYGTDNYTCAVMNVSITFTADPFFWFDMRVTNSSVESGPAKECQDFFKTVAPQSRQFYSSSCQKTLVNPTAAIV</sequence>
<feature type="non-terminal residue" evidence="2">
    <location>
        <position position="197"/>
    </location>
</feature>
<dbReference type="InterPro" id="IPR012674">
    <property type="entry name" value="Calycin"/>
</dbReference>
<feature type="signal peptide" evidence="1">
    <location>
        <begin position="1"/>
        <end position="24"/>
    </location>
</feature>
<evidence type="ECO:0000256" key="1">
    <source>
        <dbReference type="SAM" id="SignalP"/>
    </source>
</evidence>
<organism evidence="2">
    <name type="scientific">Hyalomma excavatum</name>
    <dbReference type="NCBI Taxonomy" id="257692"/>
    <lineage>
        <taxon>Eukaryota</taxon>
        <taxon>Metazoa</taxon>
        <taxon>Ecdysozoa</taxon>
        <taxon>Arthropoda</taxon>
        <taxon>Chelicerata</taxon>
        <taxon>Arachnida</taxon>
        <taxon>Acari</taxon>
        <taxon>Parasitiformes</taxon>
        <taxon>Ixodida</taxon>
        <taxon>Ixodoidea</taxon>
        <taxon>Ixodidae</taxon>
        <taxon>Hyalomminae</taxon>
        <taxon>Hyalomma</taxon>
    </lineage>
</organism>
<keyword evidence="1" id="KW-0732">Signal</keyword>
<proteinExistence type="evidence at transcript level"/>